<protein>
    <recommendedName>
        <fullName evidence="3">Transcriptional coactivator p15 (PC4) C-terminal domain-containing protein</fullName>
    </recommendedName>
</protein>
<dbReference type="EMBL" id="JBEPMM010000016">
    <property type="protein sequence ID" value="MET3694585.1"/>
    <property type="molecule type" value="Genomic_DNA"/>
</dbReference>
<evidence type="ECO:0008006" key="3">
    <source>
        <dbReference type="Google" id="ProtNLM"/>
    </source>
</evidence>
<dbReference type="InterPro" id="IPR009044">
    <property type="entry name" value="ssDNA-bd_transcriptional_reg"/>
</dbReference>
<accession>A0ABV2L9R0</accession>
<sequence>MSDLRTIATVRKNNSQEIRVSVAIHDGYTLVDMRVFSAPTTNRGEPVPTKAGICVTRAKLPELILALQAAEREVTR</sequence>
<dbReference type="SUPFAM" id="SSF54447">
    <property type="entry name" value="ssDNA-binding transcriptional regulator domain"/>
    <property type="match status" value="1"/>
</dbReference>
<organism evidence="1 2">
    <name type="scientific">Methylobacterium goesingense</name>
    <dbReference type="NCBI Taxonomy" id="243690"/>
    <lineage>
        <taxon>Bacteria</taxon>
        <taxon>Pseudomonadati</taxon>
        <taxon>Pseudomonadota</taxon>
        <taxon>Alphaproteobacteria</taxon>
        <taxon>Hyphomicrobiales</taxon>
        <taxon>Methylobacteriaceae</taxon>
        <taxon>Methylobacterium</taxon>
    </lineage>
</organism>
<evidence type="ECO:0000313" key="2">
    <source>
        <dbReference type="Proteomes" id="UP001549145"/>
    </source>
</evidence>
<comment type="caution">
    <text evidence="1">The sequence shown here is derived from an EMBL/GenBank/DDBJ whole genome shotgun (WGS) entry which is preliminary data.</text>
</comment>
<gene>
    <name evidence="1" type="ORF">ABID43_004147</name>
</gene>
<dbReference type="Proteomes" id="UP001549145">
    <property type="component" value="Unassembled WGS sequence"/>
</dbReference>
<dbReference type="RefSeq" id="WP_238279652.1">
    <property type="nucleotide sequence ID" value="NZ_BPQL01000062.1"/>
</dbReference>
<reference evidence="1 2" key="1">
    <citation type="submission" date="2024-06" db="EMBL/GenBank/DDBJ databases">
        <title>Genomic Encyclopedia of Type Strains, Phase IV (KMG-IV): sequencing the most valuable type-strain genomes for metagenomic binning, comparative biology and taxonomic classification.</title>
        <authorList>
            <person name="Goeker M."/>
        </authorList>
    </citation>
    <scope>NUCLEOTIDE SEQUENCE [LARGE SCALE GENOMIC DNA]</scope>
    <source>
        <strain evidence="1 2">DSM 21331</strain>
    </source>
</reference>
<proteinExistence type="predicted"/>
<dbReference type="Gene3D" id="2.30.31.10">
    <property type="entry name" value="Transcriptional Coactivator Pc4, Chain A"/>
    <property type="match status" value="1"/>
</dbReference>
<keyword evidence="2" id="KW-1185">Reference proteome</keyword>
<evidence type="ECO:0000313" key="1">
    <source>
        <dbReference type="EMBL" id="MET3694585.1"/>
    </source>
</evidence>
<name>A0ABV2L9R0_9HYPH</name>